<dbReference type="Gene3D" id="3.40.960.10">
    <property type="entry name" value="VSR Endonuclease"/>
    <property type="match status" value="1"/>
</dbReference>
<gene>
    <name evidence="1" type="ORF">HGA11_30470</name>
</gene>
<dbReference type="EMBL" id="JAAXPJ010000017">
    <property type="protein sequence ID" value="NKZ15304.1"/>
    <property type="molecule type" value="Genomic_DNA"/>
</dbReference>
<evidence type="ECO:0000313" key="2">
    <source>
        <dbReference type="Proteomes" id="UP000518188"/>
    </source>
</evidence>
<proteinExistence type="predicted"/>
<sequence length="291" mass="32804">MRTPFVGSEAVAAGLVRKHHLRSRSGPFTAVFPDVYTLRDVEMTIHDRATAAWLWSRRGGVVAGLSASALHGAQYVDGTLPIELIWRNRRPPRGIVTHKVGELADDEVTERRGLPLTTLVRTAFDIGRRRNLDDAVARLDALGNATRLRADDVLAFAMERHRGARGMRQLVSALELYDPGSQSPRETWLRLLLIRAGYPRPMTQIPVTSVDGCRRYYLDMGWEEHRLAVEYDGDHHRLDPGQFAHDIVRSEDLDELGWTRVRVAKRHSTADVLGRVARAWTATVHSDREIA</sequence>
<dbReference type="Proteomes" id="UP000518188">
    <property type="component" value="Unassembled WGS sequence"/>
</dbReference>
<evidence type="ECO:0008006" key="3">
    <source>
        <dbReference type="Google" id="ProtNLM"/>
    </source>
</evidence>
<organism evidence="1 2">
    <name type="scientific">Mycolicibacterium septicum DSM 44393</name>
    <dbReference type="NCBI Taxonomy" id="1341646"/>
    <lineage>
        <taxon>Bacteria</taxon>
        <taxon>Bacillati</taxon>
        <taxon>Actinomycetota</taxon>
        <taxon>Actinomycetes</taxon>
        <taxon>Mycobacteriales</taxon>
        <taxon>Mycobacteriaceae</taxon>
        <taxon>Mycolicibacterium</taxon>
    </lineage>
</organism>
<dbReference type="AlphaFoldDB" id="A0A7X6MW05"/>
<name>A0A7X6MW05_9MYCO</name>
<comment type="caution">
    <text evidence="1">The sequence shown here is derived from an EMBL/GenBank/DDBJ whole genome shotgun (WGS) entry which is preliminary data.</text>
</comment>
<reference evidence="1 2" key="1">
    <citation type="submission" date="2020-04" db="EMBL/GenBank/DDBJ databases">
        <title>MicrobeNet Type strains.</title>
        <authorList>
            <person name="Nicholson A.C."/>
        </authorList>
    </citation>
    <scope>NUCLEOTIDE SEQUENCE [LARGE SCALE GENOMIC DNA]</scope>
    <source>
        <strain evidence="1 2">ATCC 700731</strain>
    </source>
</reference>
<protein>
    <recommendedName>
        <fullName evidence="3">DUF559 domain-containing protein</fullName>
    </recommendedName>
</protein>
<accession>A0A7X6MW05</accession>
<evidence type="ECO:0000313" key="1">
    <source>
        <dbReference type="EMBL" id="NKZ15304.1"/>
    </source>
</evidence>
<dbReference type="RefSeq" id="WP_044519964.1">
    <property type="nucleotide sequence ID" value="NZ_HG322952.1"/>
</dbReference>